<evidence type="ECO:0000256" key="3">
    <source>
        <dbReference type="ARBA" id="ARBA00023125"/>
    </source>
</evidence>
<evidence type="ECO:0000256" key="2">
    <source>
        <dbReference type="ARBA" id="ARBA00023015"/>
    </source>
</evidence>
<dbReference type="InterPro" id="IPR000847">
    <property type="entry name" value="LysR_HTH_N"/>
</dbReference>
<accession>A0A916T056</accession>
<dbReference type="Pfam" id="PF00126">
    <property type="entry name" value="HTH_1"/>
    <property type="match status" value="1"/>
</dbReference>
<keyword evidence="2" id="KW-0805">Transcription regulation</keyword>
<dbReference type="GO" id="GO:0000976">
    <property type="term" value="F:transcription cis-regulatory region binding"/>
    <property type="evidence" value="ECO:0007669"/>
    <property type="project" value="TreeGrafter"/>
</dbReference>
<dbReference type="PANTHER" id="PTHR30126:SF2">
    <property type="entry name" value="HTH-TYPE TRANSCRIPTIONAL REGULATOR YJIE"/>
    <property type="match status" value="1"/>
</dbReference>
<dbReference type="Proteomes" id="UP000636793">
    <property type="component" value="Unassembled WGS sequence"/>
</dbReference>
<evidence type="ECO:0000313" key="6">
    <source>
        <dbReference type="EMBL" id="GGB26053.1"/>
    </source>
</evidence>
<dbReference type="GO" id="GO:0003700">
    <property type="term" value="F:DNA-binding transcription factor activity"/>
    <property type="evidence" value="ECO:0007669"/>
    <property type="project" value="InterPro"/>
</dbReference>
<name>A0A916T056_9MICO</name>
<dbReference type="PANTHER" id="PTHR30126">
    <property type="entry name" value="HTH-TYPE TRANSCRIPTIONAL REGULATOR"/>
    <property type="match status" value="1"/>
</dbReference>
<dbReference type="SUPFAM" id="SSF46785">
    <property type="entry name" value="Winged helix' DNA-binding domain"/>
    <property type="match status" value="1"/>
</dbReference>
<dbReference type="Gene3D" id="1.10.10.10">
    <property type="entry name" value="Winged helix-like DNA-binding domain superfamily/Winged helix DNA-binding domain"/>
    <property type="match status" value="1"/>
</dbReference>
<reference evidence="6" key="1">
    <citation type="journal article" date="2014" name="Int. J. Syst. Evol. Microbiol.">
        <title>Complete genome sequence of Corynebacterium casei LMG S-19264T (=DSM 44701T), isolated from a smear-ripened cheese.</title>
        <authorList>
            <consortium name="US DOE Joint Genome Institute (JGI-PGF)"/>
            <person name="Walter F."/>
            <person name="Albersmeier A."/>
            <person name="Kalinowski J."/>
            <person name="Ruckert C."/>
        </authorList>
    </citation>
    <scope>NUCLEOTIDE SEQUENCE</scope>
    <source>
        <strain evidence="6">CGMCC 1.15085</strain>
    </source>
</reference>
<dbReference type="PRINTS" id="PR00039">
    <property type="entry name" value="HTHLYSR"/>
</dbReference>
<dbReference type="PROSITE" id="PS50931">
    <property type="entry name" value="HTH_LYSR"/>
    <property type="match status" value="1"/>
</dbReference>
<gene>
    <name evidence="6" type="ORF">GCM10011492_15290</name>
</gene>
<dbReference type="EMBL" id="BMHI01000002">
    <property type="protein sequence ID" value="GGB26053.1"/>
    <property type="molecule type" value="Genomic_DNA"/>
</dbReference>
<dbReference type="InterPro" id="IPR036388">
    <property type="entry name" value="WH-like_DNA-bd_sf"/>
</dbReference>
<sequence>MDTAWLESLLALVEHGSFTRAAEAQHVSQPAFSRRIRSLEQWFGADLVDRTTFPVTLTRVGTDVASFARSSVAGLAELRDDVRGRQLSPRNAVRISVSHTLAMYYFATWWTGVTGGDVTCTLLPSNTLEAFDALLHGGCDLVLAYADPAHPMGVDQGDLEWIAVAEDRIAPYAKTSEGAPAFSLPGTEGAPAPFVTHGPGAFLGRVTENVIGSLPLQLRPVAQSDLTAALAGLVVAGMGVGWLPGLAAAPAEAAGAICRIGDPSWTAALEIRLYRRRRHHLSSQAALVWEGARH</sequence>
<organism evidence="6 7">
    <name type="scientific">Flexivirga endophytica</name>
    <dbReference type="NCBI Taxonomy" id="1849103"/>
    <lineage>
        <taxon>Bacteria</taxon>
        <taxon>Bacillati</taxon>
        <taxon>Actinomycetota</taxon>
        <taxon>Actinomycetes</taxon>
        <taxon>Micrococcales</taxon>
        <taxon>Dermacoccaceae</taxon>
        <taxon>Flexivirga</taxon>
    </lineage>
</organism>
<dbReference type="Pfam" id="PF03466">
    <property type="entry name" value="LysR_substrate"/>
    <property type="match status" value="1"/>
</dbReference>
<feature type="domain" description="HTH lysR-type" evidence="5">
    <location>
        <begin position="1"/>
        <end position="58"/>
    </location>
</feature>
<proteinExistence type="inferred from homology"/>
<evidence type="ECO:0000259" key="5">
    <source>
        <dbReference type="PROSITE" id="PS50931"/>
    </source>
</evidence>
<evidence type="ECO:0000256" key="1">
    <source>
        <dbReference type="ARBA" id="ARBA00009437"/>
    </source>
</evidence>
<reference evidence="6" key="2">
    <citation type="submission" date="2020-09" db="EMBL/GenBank/DDBJ databases">
        <authorList>
            <person name="Sun Q."/>
            <person name="Zhou Y."/>
        </authorList>
    </citation>
    <scope>NUCLEOTIDE SEQUENCE</scope>
    <source>
        <strain evidence="6">CGMCC 1.15085</strain>
    </source>
</reference>
<protein>
    <submittedName>
        <fullName evidence="6">LysR family transcriptional regulator</fullName>
    </submittedName>
</protein>
<dbReference type="InterPro" id="IPR005119">
    <property type="entry name" value="LysR_subst-bd"/>
</dbReference>
<comment type="similarity">
    <text evidence="1">Belongs to the LysR transcriptional regulatory family.</text>
</comment>
<dbReference type="InterPro" id="IPR036390">
    <property type="entry name" value="WH_DNA-bd_sf"/>
</dbReference>
<keyword evidence="7" id="KW-1185">Reference proteome</keyword>
<keyword evidence="3" id="KW-0238">DNA-binding</keyword>
<evidence type="ECO:0000313" key="7">
    <source>
        <dbReference type="Proteomes" id="UP000636793"/>
    </source>
</evidence>
<dbReference type="SUPFAM" id="SSF53850">
    <property type="entry name" value="Periplasmic binding protein-like II"/>
    <property type="match status" value="1"/>
</dbReference>
<evidence type="ECO:0000256" key="4">
    <source>
        <dbReference type="ARBA" id="ARBA00023163"/>
    </source>
</evidence>
<comment type="caution">
    <text evidence="6">The sequence shown here is derived from an EMBL/GenBank/DDBJ whole genome shotgun (WGS) entry which is preliminary data.</text>
</comment>
<dbReference type="AlphaFoldDB" id="A0A916T056"/>
<dbReference type="Gene3D" id="3.40.190.10">
    <property type="entry name" value="Periplasmic binding protein-like II"/>
    <property type="match status" value="2"/>
</dbReference>
<dbReference type="RefSeq" id="WP_188836359.1">
    <property type="nucleotide sequence ID" value="NZ_BMHI01000002.1"/>
</dbReference>
<keyword evidence="4" id="KW-0804">Transcription</keyword>